<gene>
    <name evidence="2" type="ORF">E1267_38940</name>
</gene>
<sequence length="112" mass="11490">MHTSRATHAHFTSPSRSNHAFCFTQERGEGAVFGGTAGVPLDPCYHSACDGVRNVNDRALDVNSDVNSDAIATLAGTYANDTGGIGDAPPAPPQTTARNAAADGHRPADSPS</sequence>
<comment type="caution">
    <text evidence="2">The sequence shown here is derived from an EMBL/GenBank/DDBJ whole genome shotgun (WGS) entry which is preliminary data.</text>
</comment>
<feature type="region of interest" description="Disordered" evidence="1">
    <location>
        <begin position="78"/>
        <end position="112"/>
    </location>
</feature>
<dbReference type="EMBL" id="SMJZ01000247">
    <property type="protein sequence ID" value="TDB98242.1"/>
    <property type="molecule type" value="Genomic_DNA"/>
</dbReference>
<dbReference type="AlphaFoldDB" id="A0A4R4MUQ4"/>
<evidence type="ECO:0008006" key="4">
    <source>
        <dbReference type="Google" id="ProtNLM"/>
    </source>
</evidence>
<dbReference type="OrthoDB" id="345880at2"/>
<evidence type="ECO:0000313" key="3">
    <source>
        <dbReference type="Proteomes" id="UP000295157"/>
    </source>
</evidence>
<proteinExistence type="predicted"/>
<reference evidence="2 3" key="1">
    <citation type="submission" date="2019-02" db="EMBL/GenBank/DDBJ databases">
        <title>Draft genome sequences of novel Actinobacteria.</title>
        <authorList>
            <person name="Sahin N."/>
            <person name="Ay H."/>
            <person name="Saygin H."/>
        </authorList>
    </citation>
    <scope>NUCLEOTIDE SEQUENCE [LARGE SCALE GENOMIC DNA]</scope>
    <source>
        <strain evidence="2 3">KC201</strain>
    </source>
</reference>
<accession>A0A4R4MUQ4</accession>
<keyword evidence="3" id="KW-1185">Reference proteome</keyword>
<dbReference type="RefSeq" id="WP_132340531.1">
    <property type="nucleotide sequence ID" value="NZ_SMJZ01000247.1"/>
</dbReference>
<evidence type="ECO:0000256" key="1">
    <source>
        <dbReference type="SAM" id="MobiDB-lite"/>
    </source>
</evidence>
<dbReference type="Proteomes" id="UP000295157">
    <property type="component" value="Unassembled WGS sequence"/>
</dbReference>
<protein>
    <recommendedName>
        <fullName evidence="4">M28 family peptidase</fullName>
    </recommendedName>
</protein>
<feature type="compositionally biased region" description="Basic and acidic residues" evidence="1">
    <location>
        <begin position="103"/>
        <end position="112"/>
    </location>
</feature>
<organism evidence="2 3">
    <name type="scientific">Nonomuraea longispora</name>
    <dbReference type="NCBI Taxonomy" id="1848320"/>
    <lineage>
        <taxon>Bacteria</taxon>
        <taxon>Bacillati</taxon>
        <taxon>Actinomycetota</taxon>
        <taxon>Actinomycetes</taxon>
        <taxon>Streptosporangiales</taxon>
        <taxon>Streptosporangiaceae</taxon>
        <taxon>Nonomuraea</taxon>
    </lineage>
</organism>
<name>A0A4R4MUQ4_9ACTN</name>
<evidence type="ECO:0000313" key="2">
    <source>
        <dbReference type="EMBL" id="TDB98242.1"/>
    </source>
</evidence>